<dbReference type="Gene3D" id="1.10.10.10">
    <property type="entry name" value="Winged helix-like DNA-binding domain superfamily/Winged helix DNA-binding domain"/>
    <property type="match status" value="1"/>
</dbReference>
<dbReference type="AlphaFoldDB" id="A0A6J2XEZ0"/>
<organism evidence="5 6">
    <name type="scientific">Sitophilus oryzae</name>
    <name type="common">Rice weevil</name>
    <name type="synonym">Curculio oryzae</name>
    <dbReference type="NCBI Taxonomy" id="7048"/>
    <lineage>
        <taxon>Eukaryota</taxon>
        <taxon>Metazoa</taxon>
        <taxon>Ecdysozoa</taxon>
        <taxon>Arthropoda</taxon>
        <taxon>Hexapoda</taxon>
        <taxon>Insecta</taxon>
        <taxon>Pterygota</taxon>
        <taxon>Neoptera</taxon>
        <taxon>Endopterygota</taxon>
        <taxon>Coleoptera</taxon>
        <taxon>Polyphaga</taxon>
        <taxon>Cucujiformia</taxon>
        <taxon>Curculionidae</taxon>
        <taxon>Dryophthorinae</taxon>
        <taxon>Sitophilus</taxon>
    </lineage>
</organism>
<dbReference type="GeneID" id="115877694"/>
<dbReference type="InterPro" id="IPR036390">
    <property type="entry name" value="WH_DNA-bd_sf"/>
</dbReference>
<dbReference type="FunFam" id="1.10.10.10:FF:000135">
    <property type="entry name" value="forkhead box protein G1"/>
    <property type="match status" value="1"/>
</dbReference>
<dbReference type="PRINTS" id="PR00053">
    <property type="entry name" value="FORKHEAD"/>
</dbReference>
<feature type="region of interest" description="Disordered" evidence="3">
    <location>
        <begin position="31"/>
        <end position="91"/>
    </location>
</feature>
<feature type="DNA-binding region" description="Fork-head" evidence="2">
    <location>
        <begin position="91"/>
        <end position="186"/>
    </location>
</feature>
<dbReference type="InterPro" id="IPR047208">
    <property type="entry name" value="FOXG1"/>
</dbReference>
<comment type="subcellular location">
    <subcellularLocation>
        <location evidence="2">Nucleus</location>
    </subcellularLocation>
</comment>
<feature type="compositionally biased region" description="Acidic residues" evidence="3">
    <location>
        <begin position="47"/>
        <end position="61"/>
    </location>
</feature>
<dbReference type="InParanoid" id="A0A6J2XEZ0"/>
<dbReference type="Proteomes" id="UP000504635">
    <property type="component" value="Unplaced"/>
</dbReference>
<dbReference type="GO" id="GO:1990837">
    <property type="term" value="F:sequence-specific double-stranded DNA binding"/>
    <property type="evidence" value="ECO:0007669"/>
    <property type="project" value="TreeGrafter"/>
</dbReference>
<dbReference type="InterPro" id="IPR030456">
    <property type="entry name" value="TF_fork_head_CS_2"/>
</dbReference>
<evidence type="ECO:0000313" key="5">
    <source>
        <dbReference type="Proteomes" id="UP000504635"/>
    </source>
</evidence>
<feature type="domain" description="Fork-head" evidence="4">
    <location>
        <begin position="91"/>
        <end position="186"/>
    </location>
</feature>
<sequence length="306" mass="34668">MINLEQQPMLAVTHRPLISSFSIRSLLYSQTESEDPELLVPPTVEPSETESPEPSETDGELLDVIGNGEESPLDYSRSDDEQTREAKSKEKPSLSYNALIMKAIEDSPKGMLTLNGIYEYIMKNFPFFRNKKQGWQNSIRHNLSLSQYFKKVPRSFDDPGKGNYWTLTEAARENVYIGGTTGKLRRRSTAASRTRLAAFRRSVNLYGTLPNTYSPWYPAPPNPSHFWPLMQTANPTIPIIRPSPIQPQMYNMDRLLVPLPQRVSFLHRPMEFGNSMLPEHSMMGHHSYPYLVPAASPSGSSCVSDQ</sequence>
<dbReference type="InterPro" id="IPR036388">
    <property type="entry name" value="WH-like_DNA-bd_sf"/>
</dbReference>
<protein>
    <submittedName>
        <fullName evidence="6">Fork head domain transcription factor slp2-like</fullName>
    </submittedName>
</protein>
<dbReference type="InterPro" id="IPR001766">
    <property type="entry name" value="Fork_head_dom"/>
</dbReference>
<keyword evidence="5" id="KW-1185">Reference proteome</keyword>
<accession>A0A6J2XEZ0</accession>
<keyword evidence="1 2" id="KW-0238">DNA-binding</keyword>
<dbReference type="SMART" id="SM00339">
    <property type="entry name" value="FH"/>
    <property type="match status" value="1"/>
</dbReference>
<dbReference type="PROSITE" id="PS50039">
    <property type="entry name" value="FORK_HEAD_3"/>
    <property type="match status" value="1"/>
</dbReference>
<keyword evidence="2" id="KW-0539">Nucleus</keyword>
<dbReference type="GO" id="GO:0006357">
    <property type="term" value="P:regulation of transcription by RNA polymerase II"/>
    <property type="evidence" value="ECO:0007669"/>
    <property type="project" value="TreeGrafter"/>
</dbReference>
<dbReference type="SUPFAM" id="SSF46785">
    <property type="entry name" value="Winged helix' DNA-binding domain"/>
    <property type="match status" value="1"/>
</dbReference>
<evidence type="ECO:0000256" key="1">
    <source>
        <dbReference type="ARBA" id="ARBA00023125"/>
    </source>
</evidence>
<dbReference type="PROSITE" id="PS00658">
    <property type="entry name" value="FORK_HEAD_2"/>
    <property type="match status" value="1"/>
</dbReference>
<evidence type="ECO:0000313" key="6">
    <source>
        <dbReference type="RefSeq" id="XP_030749822.1"/>
    </source>
</evidence>
<dbReference type="PANTHER" id="PTHR46617:SF3">
    <property type="entry name" value="FORKHEAD BOX PROTEIN G1"/>
    <property type="match status" value="1"/>
</dbReference>
<proteinExistence type="predicted"/>
<dbReference type="OrthoDB" id="6230630at2759"/>
<evidence type="ECO:0000259" key="4">
    <source>
        <dbReference type="PROSITE" id="PS50039"/>
    </source>
</evidence>
<dbReference type="GO" id="GO:0003700">
    <property type="term" value="F:DNA-binding transcription factor activity"/>
    <property type="evidence" value="ECO:0007669"/>
    <property type="project" value="InterPro"/>
</dbReference>
<name>A0A6J2XEZ0_SITOR</name>
<dbReference type="PANTHER" id="PTHR46617">
    <property type="entry name" value="FORKHEAD BOX PROTEIN G1"/>
    <property type="match status" value="1"/>
</dbReference>
<reference evidence="6" key="1">
    <citation type="submission" date="2025-08" db="UniProtKB">
        <authorList>
            <consortium name="RefSeq"/>
        </authorList>
    </citation>
    <scope>IDENTIFICATION</scope>
    <source>
        <tissue evidence="6">Gonads</tissue>
    </source>
</reference>
<gene>
    <name evidence="6" type="primary">LOC115877694</name>
</gene>
<evidence type="ECO:0000256" key="2">
    <source>
        <dbReference type="PROSITE-ProRule" id="PRU00089"/>
    </source>
</evidence>
<dbReference type="Pfam" id="PF00250">
    <property type="entry name" value="Forkhead"/>
    <property type="match status" value="1"/>
</dbReference>
<feature type="compositionally biased region" description="Basic and acidic residues" evidence="3">
    <location>
        <begin position="76"/>
        <end position="91"/>
    </location>
</feature>
<dbReference type="KEGG" id="soy:115877694"/>
<evidence type="ECO:0000256" key="3">
    <source>
        <dbReference type="SAM" id="MobiDB-lite"/>
    </source>
</evidence>
<dbReference type="GO" id="GO:0005634">
    <property type="term" value="C:nucleus"/>
    <property type="evidence" value="ECO:0007669"/>
    <property type="project" value="UniProtKB-SubCell"/>
</dbReference>
<dbReference type="RefSeq" id="XP_030749822.1">
    <property type="nucleotide sequence ID" value="XM_030893962.1"/>
</dbReference>